<keyword evidence="8" id="KW-1185">Reference proteome</keyword>
<gene>
    <name evidence="4" type="primary">kynU</name>
    <name evidence="7" type="ORF">SAMN06296036_12062</name>
</gene>
<comment type="subunit">
    <text evidence="4 6">Homodimer.</text>
</comment>
<dbReference type="PIRSF" id="PIRSF038800">
    <property type="entry name" value="KYNU"/>
    <property type="match status" value="1"/>
</dbReference>
<feature type="binding site" evidence="4">
    <location>
        <begin position="138"/>
        <end position="141"/>
    </location>
    <ligand>
        <name>pyridoxal 5'-phosphate</name>
        <dbReference type="ChEBI" id="CHEBI:597326"/>
    </ligand>
</feature>
<dbReference type="SUPFAM" id="SSF53383">
    <property type="entry name" value="PLP-dependent transferases"/>
    <property type="match status" value="1"/>
</dbReference>
<comment type="pathway">
    <text evidence="4 6">Amino-acid degradation; L-kynurenine degradation; L-alanine and anthranilate from L-kynurenine: step 1/1.</text>
</comment>
<comment type="pathway">
    <text evidence="4 6">Cofactor biosynthesis; NAD(+) biosynthesis; quinolinate from L-kynurenine: step 2/3.</text>
</comment>
<evidence type="ECO:0000313" key="7">
    <source>
        <dbReference type="EMBL" id="SMF59923.1"/>
    </source>
</evidence>
<dbReference type="PANTHER" id="PTHR14084">
    <property type="entry name" value="KYNURENINASE"/>
    <property type="match status" value="1"/>
</dbReference>
<keyword evidence="3 4" id="KW-0663">Pyridoxal phosphate</keyword>
<dbReference type="HAMAP" id="MF_01970">
    <property type="entry name" value="Kynureninase"/>
    <property type="match status" value="1"/>
</dbReference>
<dbReference type="UniPathway" id="UPA00334">
    <property type="reaction ID" value="UER00455"/>
</dbReference>
<dbReference type="UniPathway" id="UPA00253">
    <property type="reaction ID" value="UER00329"/>
</dbReference>
<dbReference type="GO" id="GO:0009435">
    <property type="term" value="P:NAD+ biosynthetic process"/>
    <property type="evidence" value="ECO:0007669"/>
    <property type="project" value="UniProtKB-UniRule"/>
</dbReference>
<name>A0A1Y6CL25_9BACT</name>
<organism evidence="7 8">
    <name type="scientific">Pseudobacteriovorax antillogorgiicola</name>
    <dbReference type="NCBI Taxonomy" id="1513793"/>
    <lineage>
        <taxon>Bacteria</taxon>
        <taxon>Pseudomonadati</taxon>
        <taxon>Bdellovibrionota</taxon>
        <taxon>Oligoflexia</taxon>
        <taxon>Oligoflexales</taxon>
        <taxon>Pseudobacteriovoracaceae</taxon>
        <taxon>Pseudobacteriovorax</taxon>
    </lineage>
</organism>
<feature type="binding site" evidence="4">
    <location>
        <position position="248"/>
    </location>
    <ligand>
        <name>pyridoxal 5'-phosphate</name>
        <dbReference type="ChEBI" id="CHEBI:597326"/>
    </ligand>
</feature>
<dbReference type="EC" id="3.7.1.3" evidence="4 5"/>
<dbReference type="GO" id="GO:0019805">
    <property type="term" value="P:quinolinate biosynthetic process"/>
    <property type="evidence" value="ECO:0007669"/>
    <property type="project" value="UniProtKB-UniRule"/>
</dbReference>
<dbReference type="GO" id="GO:0030429">
    <property type="term" value="F:kynureninase activity"/>
    <property type="evidence" value="ECO:0007669"/>
    <property type="project" value="UniProtKB-UniRule"/>
</dbReference>
<dbReference type="FunFam" id="3.40.640.10:FF:000031">
    <property type="entry name" value="Kynureninase"/>
    <property type="match status" value="1"/>
</dbReference>
<dbReference type="EMBL" id="FWZT01000020">
    <property type="protein sequence ID" value="SMF59923.1"/>
    <property type="molecule type" value="Genomic_DNA"/>
</dbReference>
<dbReference type="AlphaFoldDB" id="A0A1Y6CL25"/>
<feature type="binding site" evidence="4">
    <location>
        <position position="110"/>
    </location>
    <ligand>
        <name>pyridoxal 5'-phosphate</name>
        <dbReference type="ChEBI" id="CHEBI:597326"/>
    </ligand>
</feature>
<evidence type="ECO:0000313" key="8">
    <source>
        <dbReference type="Proteomes" id="UP000192907"/>
    </source>
</evidence>
<dbReference type="Pfam" id="PF22580">
    <property type="entry name" value="KYNU_C"/>
    <property type="match status" value="1"/>
</dbReference>
<dbReference type="GO" id="GO:0005737">
    <property type="term" value="C:cytoplasm"/>
    <property type="evidence" value="ECO:0007669"/>
    <property type="project" value="UniProtKB-UniRule"/>
</dbReference>
<dbReference type="GO" id="GO:0019441">
    <property type="term" value="P:L-tryptophan catabolic process to kynurenine"/>
    <property type="evidence" value="ECO:0007669"/>
    <property type="project" value="TreeGrafter"/>
</dbReference>
<dbReference type="Gene3D" id="3.40.640.10">
    <property type="entry name" value="Type I PLP-dependent aspartate aminotransferase-like (Major domain)"/>
    <property type="match status" value="1"/>
</dbReference>
<evidence type="ECO:0000256" key="3">
    <source>
        <dbReference type="ARBA" id="ARBA00022898"/>
    </source>
</evidence>
<evidence type="ECO:0000256" key="6">
    <source>
        <dbReference type="PIRNR" id="PIRNR038800"/>
    </source>
</evidence>
<comment type="catalytic activity">
    <reaction evidence="4 6">
        <text>L-kynurenine + H2O = anthranilate + L-alanine + H(+)</text>
        <dbReference type="Rhea" id="RHEA:16813"/>
        <dbReference type="ChEBI" id="CHEBI:15377"/>
        <dbReference type="ChEBI" id="CHEBI:15378"/>
        <dbReference type="ChEBI" id="CHEBI:16567"/>
        <dbReference type="ChEBI" id="CHEBI:57959"/>
        <dbReference type="ChEBI" id="CHEBI:57972"/>
        <dbReference type="EC" id="3.7.1.3"/>
    </reaction>
</comment>
<comment type="similarity">
    <text evidence="4 6">Belongs to the kynureninase family.</text>
</comment>
<dbReference type="NCBIfam" id="TIGR01814">
    <property type="entry name" value="kynureninase"/>
    <property type="match status" value="1"/>
</dbReference>
<dbReference type="GO" id="GO:0097053">
    <property type="term" value="P:L-kynurenine catabolic process"/>
    <property type="evidence" value="ECO:0007669"/>
    <property type="project" value="UniProtKB-UniRule"/>
</dbReference>
<feature type="binding site" evidence="4">
    <location>
        <position position="226"/>
    </location>
    <ligand>
        <name>pyridoxal 5'-phosphate</name>
        <dbReference type="ChEBI" id="CHEBI:597326"/>
    </ligand>
</feature>
<reference evidence="8" key="1">
    <citation type="submission" date="2017-04" db="EMBL/GenBank/DDBJ databases">
        <authorList>
            <person name="Varghese N."/>
            <person name="Submissions S."/>
        </authorList>
    </citation>
    <scope>NUCLEOTIDE SEQUENCE [LARGE SCALE GENOMIC DNA]</scope>
    <source>
        <strain evidence="8">RKEM611</strain>
    </source>
</reference>
<evidence type="ECO:0000256" key="2">
    <source>
        <dbReference type="ARBA" id="ARBA00022801"/>
    </source>
</evidence>
<comment type="catalytic activity">
    <reaction evidence="6">
        <text>3-hydroxy-L-kynurenine + H2O = 3-hydroxyanthranilate + L-alanine + H(+)</text>
        <dbReference type="Rhea" id="RHEA:25143"/>
        <dbReference type="ChEBI" id="CHEBI:15377"/>
        <dbReference type="ChEBI" id="CHEBI:15378"/>
        <dbReference type="ChEBI" id="CHEBI:36559"/>
        <dbReference type="ChEBI" id="CHEBI:57972"/>
        <dbReference type="ChEBI" id="CHEBI:58125"/>
        <dbReference type="EC" id="3.7.1.3"/>
    </reaction>
</comment>
<dbReference type="PANTHER" id="PTHR14084:SF0">
    <property type="entry name" value="KYNURENINASE"/>
    <property type="match status" value="1"/>
</dbReference>
<dbReference type="InterPro" id="IPR015421">
    <property type="entry name" value="PyrdxlP-dep_Trfase_major"/>
</dbReference>
<dbReference type="STRING" id="1513793.SAMN06296036_12062"/>
<protein>
    <recommendedName>
        <fullName evidence="4 5">Kynureninase</fullName>
        <ecNumber evidence="4 5">3.7.1.3</ecNumber>
    </recommendedName>
    <alternativeName>
        <fullName evidence="4">L-kynurenine hydrolase</fullName>
    </alternativeName>
</protein>
<proteinExistence type="inferred from homology"/>
<dbReference type="GO" id="GO:0043420">
    <property type="term" value="P:anthranilate metabolic process"/>
    <property type="evidence" value="ECO:0007669"/>
    <property type="project" value="TreeGrafter"/>
</dbReference>
<dbReference type="Gene3D" id="3.90.1150.10">
    <property type="entry name" value="Aspartate Aminotransferase, domain 1"/>
    <property type="match status" value="1"/>
</dbReference>
<keyword evidence="1 4" id="KW-0662">Pyridine nucleotide biosynthesis</keyword>
<comment type="cofactor">
    <cofactor evidence="4 6">
        <name>pyridoxal 5'-phosphate</name>
        <dbReference type="ChEBI" id="CHEBI:597326"/>
    </cofactor>
</comment>
<dbReference type="OrthoDB" id="9812626at2"/>
<keyword evidence="2 4" id="KW-0378">Hydrolase</keyword>
<comment type="function">
    <text evidence="4 6">Catalyzes the cleavage of L-kynurenine (L-Kyn) and L-3-hydroxykynurenine (L-3OHKyn) into anthranilic acid (AA) and 3-hydroxyanthranilic acid (3-OHAA), respectively.</text>
</comment>
<dbReference type="Proteomes" id="UP000192907">
    <property type="component" value="Unassembled WGS sequence"/>
</dbReference>
<dbReference type="GO" id="GO:0030170">
    <property type="term" value="F:pyridoxal phosphate binding"/>
    <property type="evidence" value="ECO:0007669"/>
    <property type="project" value="UniProtKB-UniRule"/>
</dbReference>
<sequence>MAITMQDFQNSLETARRMDQDDPLHKWRDEFYIPTHQGEPVLYFCGNSLGLQPKTARPMIEQELKDWAQHGVEGHFEAERPWVHYHEFLTDAMAKVVGGNACEVVCMNSLTVNLHLMMVSFYRPEGRRRKILIEGGAFPSDQYAVASQARFHGLDADQVVEELQPRPGEHLLRTEDILTKVEELGDELALIMIGGVNYLTGQLYDMEAITQKGHAVGAKVGFDLAHGAGNVPLRLHDWGVDFAVWCSYKYLNSGPGGIAGCFVHENHVKGNLPRFEGWWGHSKEKRFKMEPSFEAIPSVEAWQLSNPPIFQLASLLASLKIFDQAGMSELRTKSECLTSYLEYMVVDAFGSRDLVITPSQVHERGAQLSFRIPKGGRDVLERLKQRGVICDFREPNIIRAAPTPLYNSYEDVFRFVSILKECVHELS</sequence>
<dbReference type="InterPro" id="IPR015424">
    <property type="entry name" value="PyrdxlP-dep_Trfase"/>
</dbReference>
<feature type="modified residue" description="N6-(pyridoxal phosphate)lysine" evidence="4">
    <location>
        <position position="249"/>
    </location>
</feature>
<dbReference type="InterPro" id="IPR010111">
    <property type="entry name" value="Kynureninase"/>
</dbReference>
<feature type="binding site" evidence="4">
    <location>
        <position position="223"/>
    </location>
    <ligand>
        <name>pyridoxal 5'-phosphate</name>
        <dbReference type="ChEBI" id="CHEBI:597326"/>
    </ligand>
</feature>
<dbReference type="InterPro" id="IPR015422">
    <property type="entry name" value="PyrdxlP-dep_Trfase_small"/>
</dbReference>
<evidence type="ECO:0000256" key="1">
    <source>
        <dbReference type="ARBA" id="ARBA00022642"/>
    </source>
</evidence>
<evidence type="ECO:0000256" key="4">
    <source>
        <dbReference type="HAMAP-Rule" id="MF_01970"/>
    </source>
</evidence>
<accession>A0A1Y6CL25</accession>
<comment type="caution">
    <text evidence="4">Lacks conserved residue(s) required for the propagation of feature annotation.</text>
</comment>
<feature type="binding site" evidence="4">
    <location>
        <position position="278"/>
    </location>
    <ligand>
        <name>pyridoxal 5'-phosphate</name>
        <dbReference type="ChEBI" id="CHEBI:597326"/>
    </ligand>
</feature>
<feature type="binding site" evidence="4">
    <location>
        <position position="306"/>
    </location>
    <ligand>
        <name>pyridoxal 5'-phosphate</name>
        <dbReference type="ChEBI" id="CHEBI:597326"/>
    </ligand>
</feature>
<feature type="binding site" evidence="4">
    <location>
        <position position="111"/>
    </location>
    <ligand>
        <name>pyridoxal 5'-phosphate</name>
        <dbReference type="ChEBI" id="CHEBI:597326"/>
    </ligand>
</feature>
<evidence type="ECO:0000256" key="5">
    <source>
        <dbReference type="NCBIfam" id="TIGR01814"/>
    </source>
</evidence>